<dbReference type="EC" id="3.2.2.n1" evidence="1"/>
<dbReference type="STRING" id="1802457.A3F15_02040"/>
<dbReference type="EMBL" id="MHUC01000015">
    <property type="protein sequence ID" value="OHA70913.1"/>
    <property type="molecule type" value="Genomic_DNA"/>
</dbReference>
<proteinExistence type="inferred from homology"/>
<dbReference type="InterPro" id="IPR005269">
    <property type="entry name" value="LOG"/>
</dbReference>
<dbReference type="Gene3D" id="3.40.50.450">
    <property type="match status" value="1"/>
</dbReference>
<protein>
    <recommendedName>
        <fullName evidence="1">Cytokinin riboside 5'-monophosphate phosphoribohydrolase</fullName>
        <ecNumber evidence="1">3.2.2.n1</ecNumber>
    </recommendedName>
</protein>
<keyword evidence="1" id="KW-0203">Cytokinin biosynthesis</keyword>
<comment type="caution">
    <text evidence="2">The sequence shown here is derived from an EMBL/GenBank/DDBJ whole genome shotgun (WGS) entry which is preliminary data.</text>
</comment>
<evidence type="ECO:0000313" key="2">
    <source>
        <dbReference type="EMBL" id="OHA70913.1"/>
    </source>
</evidence>
<dbReference type="NCBIfam" id="TIGR00730">
    <property type="entry name" value="Rossman fold protein, TIGR00730 family"/>
    <property type="match status" value="1"/>
</dbReference>
<dbReference type="GO" id="GO:0009691">
    <property type="term" value="P:cytokinin biosynthetic process"/>
    <property type="evidence" value="ECO:0007669"/>
    <property type="project" value="UniProtKB-UniRule"/>
</dbReference>
<dbReference type="SUPFAM" id="SSF102405">
    <property type="entry name" value="MCP/YpsA-like"/>
    <property type="match status" value="1"/>
</dbReference>
<keyword evidence="1" id="KW-0378">Hydrolase</keyword>
<reference evidence="2 3" key="1">
    <citation type="journal article" date="2016" name="Nat. Commun.">
        <title>Thousands of microbial genomes shed light on interconnected biogeochemical processes in an aquifer system.</title>
        <authorList>
            <person name="Anantharaman K."/>
            <person name="Brown C.T."/>
            <person name="Hug L.A."/>
            <person name="Sharon I."/>
            <person name="Castelle C.J."/>
            <person name="Probst A.J."/>
            <person name="Thomas B.C."/>
            <person name="Singh A."/>
            <person name="Wilkins M.J."/>
            <person name="Karaoz U."/>
            <person name="Brodie E.L."/>
            <person name="Williams K.H."/>
            <person name="Hubbard S.S."/>
            <person name="Banfield J.F."/>
        </authorList>
    </citation>
    <scope>NUCLEOTIDE SEQUENCE [LARGE SCALE GENOMIC DNA]</scope>
</reference>
<dbReference type="PANTHER" id="PTHR43393">
    <property type="entry name" value="CYTOKININ RIBOSIDE 5'-MONOPHOSPHATE PHOSPHORIBOHYDROLASE"/>
    <property type="match status" value="1"/>
</dbReference>
<dbReference type="Pfam" id="PF03641">
    <property type="entry name" value="Lysine_decarbox"/>
    <property type="match status" value="1"/>
</dbReference>
<dbReference type="InterPro" id="IPR031100">
    <property type="entry name" value="LOG_fam"/>
</dbReference>
<accession>A0A1G2RDJ4</accession>
<gene>
    <name evidence="2" type="ORF">A3F15_02040</name>
</gene>
<sequence length="235" mass="26445">MRKQISSLADAELPPEKEDFRKTFQWRIFRIMAEFVEGFNFVADFKKSVTVFGSTVLKENSPHYQKARQFGELMAKEGYMVVTGGGPGIMEAANRGAYEAGGESVGINIRLVEGERANPYLKKSIGFYYFFVRKVMLSFASSGYVFFPGGFGTLDEFFEIVTLIQTKRLPNNVLVVAVGKDYWQPLFDWIRSGLAGTHKTINAKALDIFKLVDTPEEAVVLVKNNSNNKTFDISE</sequence>
<dbReference type="PANTHER" id="PTHR43393:SF3">
    <property type="entry name" value="LYSINE DECARBOXYLASE-LIKE PROTEIN"/>
    <property type="match status" value="1"/>
</dbReference>
<dbReference type="AlphaFoldDB" id="A0A1G2RDJ4"/>
<dbReference type="InterPro" id="IPR052341">
    <property type="entry name" value="LOG_family_nucleotidases"/>
</dbReference>
<evidence type="ECO:0000313" key="3">
    <source>
        <dbReference type="Proteomes" id="UP000177078"/>
    </source>
</evidence>
<dbReference type="Proteomes" id="UP000177078">
    <property type="component" value="Unassembled WGS sequence"/>
</dbReference>
<organism evidence="2 3">
    <name type="scientific">Candidatus Wildermuthbacteria bacterium RIFCSPHIGHO2_12_FULL_40_12</name>
    <dbReference type="NCBI Taxonomy" id="1802457"/>
    <lineage>
        <taxon>Bacteria</taxon>
        <taxon>Candidatus Wildermuthiibacteriota</taxon>
    </lineage>
</organism>
<comment type="similarity">
    <text evidence="1">Belongs to the LOG family.</text>
</comment>
<dbReference type="GO" id="GO:0016787">
    <property type="term" value="F:hydrolase activity"/>
    <property type="evidence" value="ECO:0007669"/>
    <property type="project" value="UniProtKB-KW"/>
</dbReference>
<dbReference type="GO" id="GO:0005829">
    <property type="term" value="C:cytosol"/>
    <property type="evidence" value="ECO:0007669"/>
    <property type="project" value="TreeGrafter"/>
</dbReference>
<evidence type="ECO:0000256" key="1">
    <source>
        <dbReference type="RuleBase" id="RU363015"/>
    </source>
</evidence>
<name>A0A1G2RDJ4_9BACT</name>